<sequence>MRKFGYRPSNADHPLFFKHTSLGGVTILLVYVDNIIITGSDDIEQGNLSKYLAKEFDIKTLGCLKYFLGIEVAHSSKGIFISQRKYVANLLKDTGKPACKPASTSLDPNHKLSVGEGEESIDREMYQRLIRRLIYLTHTRPDIPYAVSLLSQFMHQPTESHLHAAYQVLHYLERTPRKCILFKYGDKVTVEMYIDANYAGSLLDHRPTSSLMMFMGGNLVTWRSKKQNVVARSTAEAKFRALAHGICELLWVKILLIDLKIPISGPMKLYCDSKSVINLVHNHIQHDHTKHVKIDRHFIKENLESKEICIPYIPTQHQLTDLMCLYDSTTTSALKARNG</sequence>
<dbReference type="AlphaFoldDB" id="A0A7I8JGA5"/>
<dbReference type="InterPro" id="IPR013103">
    <property type="entry name" value="RVT_2"/>
</dbReference>
<dbReference type="PANTHER" id="PTHR11439:SF470">
    <property type="entry name" value="CYSTEINE-RICH RLK (RECEPTOR-LIKE PROTEIN KINASE) 8"/>
    <property type="match status" value="1"/>
</dbReference>
<feature type="domain" description="Reverse transcriptase Ty1/copia-type" evidence="1">
    <location>
        <begin position="2"/>
        <end position="104"/>
    </location>
</feature>
<dbReference type="InterPro" id="IPR043502">
    <property type="entry name" value="DNA/RNA_pol_sf"/>
</dbReference>
<dbReference type="CDD" id="cd09272">
    <property type="entry name" value="RNase_HI_RT_Ty1"/>
    <property type="match status" value="1"/>
</dbReference>
<dbReference type="Pfam" id="PF07727">
    <property type="entry name" value="RVT_2"/>
    <property type="match status" value="1"/>
</dbReference>
<dbReference type="SUPFAM" id="SSF56672">
    <property type="entry name" value="DNA/RNA polymerases"/>
    <property type="match status" value="1"/>
</dbReference>
<keyword evidence="4" id="KW-1185">Reference proteome</keyword>
<dbReference type="EMBL" id="LR746275">
    <property type="protein sequence ID" value="CAA7405923.1"/>
    <property type="molecule type" value="Genomic_DNA"/>
</dbReference>
<evidence type="ECO:0000313" key="2">
    <source>
        <dbReference type="EMBL" id="CAA2629738.1"/>
    </source>
</evidence>
<evidence type="ECO:0000259" key="1">
    <source>
        <dbReference type="Pfam" id="PF07727"/>
    </source>
</evidence>
<protein>
    <recommendedName>
        <fullName evidence="1">Reverse transcriptase Ty1/copia-type domain-containing protein</fullName>
    </recommendedName>
</protein>
<name>A0A7I8JGA5_SPIIN</name>
<evidence type="ECO:0000313" key="3">
    <source>
        <dbReference type="EMBL" id="CAA7405923.1"/>
    </source>
</evidence>
<dbReference type="OrthoDB" id="1919845at2759"/>
<proteinExistence type="predicted"/>
<dbReference type="EMBL" id="LR743599">
    <property type="protein sequence ID" value="CAA2629738.1"/>
    <property type="molecule type" value="Genomic_DNA"/>
</dbReference>
<reference evidence="2" key="1">
    <citation type="submission" date="2019-12" db="EMBL/GenBank/DDBJ databases">
        <authorList>
            <person name="Scholz U."/>
            <person name="Mascher M."/>
            <person name="Fiebig A."/>
        </authorList>
    </citation>
    <scope>NUCLEOTIDE SEQUENCE</scope>
</reference>
<dbReference type="Proteomes" id="UP000663760">
    <property type="component" value="Chromosome 12"/>
</dbReference>
<dbReference type="PANTHER" id="PTHR11439">
    <property type="entry name" value="GAG-POL-RELATED RETROTRANSPOSON"/>
    <property type="match status" value="1"/>
</dbReference>
<gene>
    <name evidence="2" type="ORF">SI7747_12015376</name>
    <name evidence="3" type="ORF">SI8410_12016601</name>
</gene>
<evidence type="ECO:0000313" key="4">
    <source>
        <dbReference type="Proteomes" id="UP000663760"/>
    </source>
</evidence>
<accession>A0A7I8JGA5</accession>
<organism evidence="2">
    <name type="scientific">Spirodela intermedia</name>
    <name type="common">Intermediate duckweed</name>
    <dbReference type="NCBI Taxonomy" id="51605"/>
    <lineage>
        <taxon>Eukaryota</taxon>
        <taxon>Viridiplantae</taxon>
        <taxon>Streptophyta</taxon>
        <taxon>Embryophyta</taxon>
        <taxon>Tracheophyta</taxon>
        <taxon>Spermatophyta</taxon>
        <taxon>Magnoliopsida</taxon>
        <taxon>Liliopsida</taxon>
        <taxon>Araceae</taxon>
        <taxon>Lemnoideae</taxon>
        <taxon>Spirodela</taxon>
    </lineage>
</organism>